<evidence type="ECO:0000259" key="8">
    <source>
        <dbReference type="PROSITE" id="PS50913"/>
    </source>
</evidence>
<dbReference type="InterPro" id="IPR051952">
    <property type="entry name" value="Golgi-autophagy_related"/>
</dbReference>
<evidence type="ECO:0000256" key="7">
    <source>
        <dbReference type="SAM" id="MobiDB-lite"/>
    </source>
</evidence>
<dbReference type="SMART" id="SM00755">
    <property type="entry name" value="Grip"/>
    <property type="match status" value="1"/>
</dbReference>
<feature type="coiled-coil region" evidence="6">
    <location>
        <begin position="520"/>
        <end position="647"/>
    </location>
</feature>
<dbReference type="PANTHER" id="PTHR23157">
    <property type="entry name" value="GRIP AND COILED-COIL DOMAIN-CONTAINING PROTEIN 1"/>
    <property type="match status" value="1"/>
</dbReference>
<feature type="region of interest" description="Disordered" evidence="7">
    <location>
        <begin position="656"/>
        <end position="680"/>
    </location>
</feature>
<keyword evidence="4 6" id="KW-0175">Coiled coil</keyword>
<gene>
    <name evidence="9" type="primary">gcc1</name>
</gene>
<dbReference type="PROSITE" id="PS50913">
    <property type="entry name" value="GRIP"/>
    <property type="match status" value="1"/>
</dbReference>
<dbReference type="Proteomes" id="UP000694546">
    <property type="component" value="Chromosome 4"/>
</dbReference>
<sequence length="840" mass="93405">MEKFGMSFGGGPSKKDMFDTIESQKKQLIQYQTRFKDVVRAYKGLMKEKEALEASLKVLTVSQEVDLGHQPWDGGSPTGPASVTSDLLDDRCSMHSADSLDTAASVTSEGARGEPVGDEQEGASGGGESEGAGARGHQAEPDASGSESAVGSGSGGRGPDQLLRQHTPPPPPAATGHPQAEADRRVTQLRTQLSTLTSSLATVSQEKSRMEASFQADKRNAKQELEELQGRLEEERRQHEARARAAQEQLAESKARVITQQHERAREQDDHALMLRELQELLREERDLRQEAELRLEDARAALQESARAAERGAECEARLRESGEQREEMRRGLRAAEEERRKPDPRVEELQRELAETKGHHQQQLQHEIRKASQAEERARCQAQGEEGRVASLEERLSELSALLGSCEKAKQRDQQSLQRLRDRLLQLDTENKTLAIAASARVSAADPSVVAVLDGDDDDARLDVGALKDKMERVKKLLMLASRRSPEEEQRRTAVGEIEKLSEPEDDGGDGGEQNGTELRCQQELRQLREEFERYKLRAQVVLKNKNTKDGCQAKELEAARDQLAELKEKYINLRIHADEADARHRRDVEEREQAAAALLPAHRQELERAEAAHREGLLRLEAELQKQRERVGALLDEKDRELEKLRSVALMCGGGPGQRHGRHDADGTPEGAGEAGRVDGEEAAAAAAGGQDAALEESEIITQALKLAGTSAPTQLLLYVEQLARREAEAGALRREKRRLEDDLHQLQGRLVGNGERHEEETAELRARLDKLTRDQGREGANLEYLKNVIYRFLTLQDVSGRRQTLGAILTILHFSPQEKKAVLKLQGQTWWPVVGK</sequence>
<dbReference type="GeneID" id="115542669"/>
<evidence type="ECO:0000256" key="1">
    <source>
        <dbReference type="ARBA" id="ARBA00004184"/>
    </source>
</evidence>
<protein>
    <submittedName>
        <fullName evidence="9">GRIP and coiled-coil domain containing 1</fullName>
    </submittedName>
</protein>
<dbReference type="OrthoDB" id="9898580at2759"/>
<feature type="region of interest" description="Disordered" evidence="7">
    <location>
        <begin position="200"/>
        <end position="220"/>
    </location>
</feature>
<dbReference type="Ensembl" id="ENSGMOT00000034043.1">
    <property type="protein sequence ID" value="ENSGMOP00000043040.1"/>
    <property type="gene ID" value="ENSGMOG00000023680.1"/>
</dbReference>
<feature type="compositionally biased region" description="Basic and acidic residues" evidence="7">
    <location>
        <begin position="206"/>
        <end position="220"/>
    </location>
</feature>
<keyword evidence="3" id="KW-0963">Cytoplasm</keyword>
<feature type="compositionally biased region" description="Gly residues" evidence="7">
    <location>
        <begin position="123"/>
        <end position="134"/>
    </location>
</feature>
<feature type="coiled-coil region" evidence="6">
    <location>
        <begin position="726"/>
        <end position="778"/>
    </location>
</feature>
<feature type="region of interest" description="Disordered" evidence="7">
    <location>
        <begin position="99"/>
        <end position="186"/>
    </location>
</feature>
<feature type="domain" description="GRIP" evidence="8">
    <location>
        <begin position="779"/>
        <end position="829"/>
    </location>
</feature>
<dbReference type="RefSeq" id="XP_030210879.1">
    <property type="nucleotide sequence ID" value="XM_030355019.1"/>
</dbReference>
<evidence type="ECO:0000313" key="9">
    <source>
        <dbReference type="Ensembl" id="ENSGMOP00000043040.1"/>
    </source>
</evidence>
<organism evidence="9 10">
    <name type="scientific">Gadus morhua</name>
    <name type="common">Atlantic cod</name>
    <dbReference type="NCBI Taxonomy" id="8049"/>
    <lineage>
        <taxon>Eukaryota</taxon>
        <taxon>Metazoa</taxon>
        <taxon>Chordata</taxon>
        <taxon>Craniata</taxon>
        <taxon>Vertebrata</taxon>
        <taxon>Euteleostomi</taxon>
        <taxon>Actinopterygii</taxon>
        <taxon>Neopterygii</taxon>
        <taxon>Teleostei</taxon>
        <taxon>Neoteleostei</taxon>
        <taxon>Acanthomorphata</taxon>
        <taxon>Zeiogadaria</taxon>
        <taxon>Gadariae</taxon>
        <taxon>Gadiformes</taxon>
        <taxon>Gadoidei</taxon>
        <taxon>Gadidae</taxon>
        <taxon>Gadus</taxon>
    </lineage>
</organism>
<feature type="region of interest" description="Disordered" evidence="7">
    <location>
        <begin position="309"/>
        <end position="350"/>
    </location>
</feature>
<keyword evidence="10" id="KW-1185">Reference proteome</keyword>
<feature type="compositionally biased region" description="Basic and acidic residues" evidence="7">
    <location>
        <begin position="486"/>
        <end position="505"/>
    </location>
</feature>
<reference evidence="9" key="2">
    <citation type="submission" date="2025-09" db="UniProtKB">
        <authorList>
            <consortium name="Ensembl"/>
        </authorList>
    </citation>
    <scope>IDENTIFICATION</scope>
</reference>
<evidence type="ECO:0000256" key="5">
    <source>
        <dbReference type="ARBA" id="ARBA00023136"/>
    </source>
</evidence>
<evidence type="ECO:0000256" key="6">
    <source>
        <dbReference type="SAM" id="Coils"/>
    </source>
</evidence>
<reference evidence="9" key="1">
    <citation type="submission" date="2025-08" db="UniProtKB">
        <authorList>
            <consortium name="Ensembl"/>
        </authorList>
    </citation>
    <scope>IDENTIFICATION</scope>
</reference>
<name>A0A8C5FKE5_GADMO</name>
<feature type="region of interest" description="Disordered" evidence="7">
    <location>
        <begin position="485"/>
        <end position="518"/>
    </location>
</feature>
<dbReference type="Pfam" id="PF01465">
    <property type="entry name" value="GRIP"/>
    <property type="match status" value="1"/>
</dbReference>
<dbReference type="InterPro" id="IPR000237">
    <property type="entry name" value="GRIP_dom"/>
</dbReference>
<dbReference type="GO" id="GO:0005794">
    <property type="term" value="C:Golgi apparatus"/>
    <property type="evidence" value="ECO:0007669"/>
    <property type="project" value="TreeGrafter"/>
</dbReference>
<dbReference type="Gene3D" id="1.10.220.60">
    <property type="entry name" value="GRIP domain"/>
    <property type="match status" value="1"/>
</dbReference>
<proteinExistence type="predicted"/>
<evidence type="ECO:0000313" key="10">
    <source>
        <dbReference type="Proteomes" id="UP000694546"/>
    </source>
</evidence>
<dbReference type="OMA" id="AEMQAIN"/>
<dbReference type="GeneTree" id="ENSGT00940000153772"/>
<keyword evidence="5" id="KW-0472">Membrane</keyword>
<evidence type="ECO:0000256" key="3">
    <source>
        <dbReference type="ARBA" id="ARBA00022490"/>
    </source>
</evidence>
<dbReference type="AlphaFoldDB" id="A0A8C5FKE5"/>
<dbReference type="PANTHER" id="PTHR23157:SF25">
    <property type="entry name" value="GRIP AND COILED-COIL DOMAIN-CONTAINING PROTEIN 1"/>
    <property type="match status" value="1"/>
</dbReference>
<comment type="subcellular location">
    <subcellularLocation>
        <location evidence="2">Cytoplasm</location>
    </subcellularLocation>
    <subcellularLocation>
        <location evidence="1">Endomembrane system</location>
        <topology evidence="1">Peripheral membrane protein</topology>
    </subcellularLocation>
</comment>
<evidence type="ECO:0000256" key="4">
    <source>
        <dbReference type="ARBA" id="ARBA00023054"/>
    </source>
</evidence>
<evidence type="ECO:0000256" key="2">
    <source>
        <dbReference type="ARBA" id="ARBA00004496"/>
    </source>
</evidence>
<accession>A0A8C5FKE5</accession>